<dbReference type="InterPro" id="IPR036188">
    <property type="entry name" value="FAD/NAD-bd_sf"/>
</dbReference>
<keyword evidence="4" id="KW-1185">Reference proteome</keyword>
<sequence length="510" mass="52262">MSSHAEAIVIGGGMSGLAAAHRFTQLGIRPLLLEARGQCGGLVFGAPIGGVRVDLGAESFARRSAATAELAEELGLEVVTPAGESWIWAHDGSTDGTGDGEQPGHAFRIPHGVLGIPTDLDDPQVADALSEEGLARAREDLTLGPDAGADAADLATLVTTRLGPEVLDRLVDPVAGGVHSVHPSQLAVDIVAPGLREALAAEGSLVGAAAALRAKAPEGSVVASVSGGLFRLVEALVSAIDAGGGTVRPRRLVTGIARDGSGWLVTHHEAGRAPNPADPPVPVGEPEQHWAPKLVIALDGRAALDLLRSLPELNIGDWELPRGADLTQVCVTVTRPELDAAPRGSGLLVTPVHDGDTPRVRCKALTHYSVKWPTTVTGSGRHVLRISYGRAGTPTPEPTLADALADASVLLGIDLAETDVAGHAVIHYPNSLPPHTPEHRERVAELTQAAAELEGFEITGAWYAGTGLAAVVPHGRAVAEKLSVGASTLGSHDDDDDDGTESGAKGGSGQ</sequence>
<dbReference type="SUPFAM" id="SSF54373">
    <property type="entry name" value="FAD-linked reductases, C-terminal domain"/>
    <property type="match status" value="1"/>
</dbReference>
<accession>A0ABZ3C837</accession>
<dbReference type="Gene3D" id="1.10.3110.10">
    <property type="entry name" value="protoporphyrinogen ix oxidase, domain 3"/>
    <property type="match status" value="1"/>
</dbReference>
<evidence type="ECO:0000259" key="2">
    <source>
        <dbReference type="Pfam" id="PF01593"/>
    </source>
</evidence>
<evidence type="ECO:0000313" key="3">
    <source>
        <dbReference type="EMBL" id="WZW97895.1"/>
    </source>
</evidence>
<evidence type="ECO:0000256" key="1">
    <source>
        <dbReference type="SAM" id="MobiDB-lite"/>
    </source>
</evidence>
<feature type="domain" description="Amine oxidase" evidence="2">
    <location>
        <begin position="14"/>
        <end position="266"/>
    </location>
</feature>
<dbReference type="InterPro" id="IPR050464">
    <property type="entry name" value="Zeta_carotene_desat/Oxidored"/>
</dbReference>
<dbReference type="Gene3D" id="3.90.660.20">
    <property type="entry name" value="Protoporphyrinogen oxidase, mitochondrial, domain 2"/>
    <property type="match status" value="1"/>
</dbReference>
<dbReference type="Pfam" id="PF01593">
    <property type="entry name" value="Amino_oxidase"/>
    <property type="match status" value="1"/>
</dbReference>
<dbReference type="InterPro" id="IPR002937">
    <property type="entry name" value="Amino_oxidase"/>
</dbReference>
<organism evidence="3 4">
    <name type="scientific">Propioniciclava soli</name>
    <dbReference type="NCBI Taxonomy" id="2775081"/>
    <lineage>
        <taxon>Bacteria</taxon>
        <taxon>Bacillati</taxon>
        <taxon>Actinomycetota</taxon>
        <taxon>Actinomycetes</taxon>
        <taxon>Propionibacteriales</taxon>
        <taxon>Propionibacteriaceae</taxon>
        <taxon>Propioniciclava</taxon>
    </lineage>
</organism>
<protein>
    <submittedName>
        <fullName evidence="3">FAD-dependent oxidoreductase</fullName>
    </submittedName>
</protein>
<name>A0ABZ3C837_9ACTN</name>
<dbReference type="Proteomes" id="UP001434337">
    <property type="component" value="Chromosome"/>
</dbReference>
<gene>
    <name evidence="3" type="ORF">PCC79_13475</name>
</gene>
<feature type="region of interest" description="Disordered" evidence="1">
    <location>
        <begin position="487"/>
        <end position="510"/>
    </location>
</feature>
<dbReference type="PANTHER" id="PTHR42923:SF3">
    <property type="entry name" value="PROTOPORPHYRINOGEN OXIDASE"/>
    <property type="match status" value="1"/>
</dbReference>
<proteinExistence type="predicted"/>
<dbReference type="SUPFAM" id="SSF51905">
    <property type="entry name" value="FAD/NAD(P)-binding domain"/>
    <property type="match status" value="1"/>
</dbReference>
<evidence type="ECO:0000313" key="4">
    <source>
        <dbReference type="Proteomes" id="UP001434337"/>
    </source>
</evidence>
<dbReference type="Gene3D" id="3.50.50.60">
    <property type="entry name" value="FAD/NAD(P)-binding domain"/>
    <property type="match status" value="1"/>
</dbReference>
<dbReference type="PANTHER" id="PTHR42923">
    <property type="entry name" value="PROTOPORPHYRINOGEN OXIDASE"/>
    <property type="match status" value="1"/>
</dbReference>
<dbReference type="RefSeq" id="WP_342372133.1">
    <property type="nucleotide sequence ID" value="NZ_CP115965.1"/>
</dbReference>
<dbReference type="EMBL" id="CP115965">
    <property type="protein sequence ID" value="WZW97895.1"/>
    <property type="molecule type" value="Genomic_DNA"/>
</dbReference>
<reference evidence="3 4" key="1">
    <citation type="journal article" date="2023" name="Environ Microbiome">
        <title>A coral-associated actinobacterium mitigates coral bleaching under heat stress.</title>
        <authorList>
            <person name="Li J."/>
            <person name="Zou Y."/>
            <person name="Li Q."/>
            <person name="Zhang J."/>
            <person name="Bourne D.G."/>
            <person name="Lyu Y."/>
            <person name="Liu C."/>
            <person name="Zhang S."/>
        </authorList>
    </citation>
    <scope>NUCLEOTIDE SEQUENCE [LARGE SCALE GENOMIC DNA]</scope>
    <source>
        <strain evidence="3 4">SCSIO 13291</strain>
    </source>
</reference>